<dbReference type="GO" id="GO:0008643">
    <property type="term" value="P:carbohydrate transport"/>
    <property type="evidence" value="ECO:0007669"/>
    <property type="project" value="InterPro"/>
</dbReference>
<evidence type="ECO:0000259" key="5">
    <source>
        <dbReference type="PROSITE" id="PS51272"/>
    </source>
</evidence>
<dbReference type="EMBL" id="CP073041">
    <property type="protein sequence ID" value="UXE61432.1"/>
    <property type="molecule type" value="Genomic_DNA"/>
</dbReference>
<dbReference type="InterPro" id="IPR047684">
    <property type="entry name" value="Por_som-like"/>
</dbReference>
<dbReference type="Gene3D" id="2.40.160.180">
    <property type="entry name" value="Carbohydrate-selective porin OprB"/>
    <property type="match status" value="1"/>
</dbReference>
<dbReference type="PANTHER" id="PTHR43308:SF1">
    <property type="entry name" value="OUTER MEMBRANE PROTEIN ALPHA"/>
    <property type="match status" value="1"/>
</dbReference>
<dbReference type="KEGG" id="wna:KA717_39945"/>
<dbReference type="InterPro" id="IPR007049">
    <property type="entry name" value="Carb-sel_porin_OprB"/>
</dbReference>
<feature type="coiled-coil region" evidence="3">
    <location>
        <begin position="160"/>
        <end position="201"/>
    </location>
</feature>
<dbReference type="GO" id="GO:0015288">
    <property type="term" value="F:porin activity"/>
    <property type="evidence" value="ECO:0007669"/>
    <property type="project" value="InterPro"/>
</dbReference>
<evidence type="ECO:0000256" key="2">
    <source>
        <dbReference type="RuleBase" id="RU363072"/>
    </source>
</evidence>
<proteinExistence type="inferred from homology"/>
<sequence>MKNLVIKTVKIFPLMFGCLGMSLSAAMLQTELAIADDLSPIISETTPSNLTASESSKPASNSLDPDRQQLLQQIQKTRQPKGFQVSNNDLSQVTNVNELRDVEPTAWAYEALKSLVERYGCIVGYPDRTFRGVAEGTLRDRALSRWEFAAGLNACMNTMERLLQENVAVLREDLDKLKRLAQDFEAELAAMGTRVDNLESRVSYLEDHQFSTTTKLFGATTMYVAGATGAEAATSNIITDQGIKTLRPAAPLQRQATLQYSSLLSLTTSFSGTDSLSVDLWTSNLTPFSSSIAGFTTNVTGTYMSRLSFDAPPYNNSLAIADLIYKFRPFENLSVFIDAVGGEVSGELLTSTQPFAIFAPYTVSISRFGRFDPIYYQTLARPGVAANYKFSDQLSLGAGFYGDFNSGDPQTGFFNGGNAAIAQLSYFPTDNLGMTLVYVRSYNPAGPGVAVSGQTGSLYADQPFGTNFIPPGAFGNPGPAPASIATSADHTTFGFGWRAMPELAFTGDIGFAFAHAEQPNPSFNVNRGDSATIFEWNFGLSLIDLFGEGNIGSLMVGNPYRVIAQTSPGLQPEGDTAWHIEAAYKYNVNNNISLQPGFLVVIHPENNNSNAPIWIWQLKTSYFF</sequence>
<name>A0A977KX11_9CYAN</name>
<feature type="domain" description="SLH" evidence="5">
    <location>
        <begin position="95"/>
        <end position="166"/>
    </location>
</feature>
<organism evidence="6">
    <name type="scientific">Woronichinia naegeliana WA131</name>
    <dbReference type="NCBI Taxonomy" id="2824559"/>
    <lineage>
        <taxon>Bacteria</taxon>
        <taxon>Bacillati</taxon>
        <taxon>Cyanobacteriota</taxon>
        <taxon>Cyanophyceae</taxon>
        <taxon>Synechococcales</taxon>
        <taxon>Coelosphaeriaceae</taxon>
        <taxon>Woronichinia</taxon>
    </lineage>
</organism>
<evidence type="ECO:0000256" key="4">
    <source>
        <dbReference type="SAM" id="MobiDB-lite"/>
    </source>
</evidence>
<dbReference type="Pfam" id="PF04966">
    <property type="entry name" value="OprB"/>
    <property type="match status" value="1"/>
</dbReference>
<keyword evidence="3" id="KW-0175">Coiled coil</keyword>
<dbReference type="AlphaFoldDB" id="A0A977KX11"/>
<accession>A0A977KX11</accession>
<dbReference type="InterPro" id="IPR038673">
    <property type="entry name" value="OprB_sf"/>
</dbReference>
<evidence type="ECO:0000256" key="3">
    <source>
        <dbReference type="SAM" id="Coils"/>
    </source>
</evidence>
<comment type="similarity">
    <text evidence="1 2">Belongs to the OprB family.</text>
</comment>
<dbReference type="InterPro" id="IPR001119">
    <property type="entry name" value="SLH_dom"/>
</dbReference>
<evidence type="ECO:0000313" key="6">
    <source>
        <dbReference type="EMBL" id="UXE61432.1"/>
    </source>
</evidence>
<dbReference type="InterPro" id="IPR051465">
    <property type="entry name" value="Cell_Envelope_Struct_Comp"/>
</dbReference>
<gene>
    <name evidence="6" type="ORF">KA717_39945</name>
</gene>
<feature type="chain" id="PRO_5038172013" evidence="2">
    <location>
        <begin position="26"/>
        <end position="624"/>
    </location>
</feature>
<protein>
    <submittedName>
        <fullName evidence="6">Iron uptake porin</fullName>
    </submittedName>
</protein>
<dbReference type="PROSITE" id="PS51272">
    <property type="entry name" value="SLH"/>
    <property type="match status" value="1"/>
</dbReference>
<dbReference type="NCBIfam" id="NF033921">
    <property type="entry name" value="por_somb"/>
    <property type="match status" value="1"/>
</dbReference>
<dbReference type="GO" id="GO:0016020">
    <property type="term" value="C:membrane"/>
    <property type="evidence" value="ECO:0007669"/>
    <property type="project" value="InterPro"/>
</dbReference>
<feature type="region of interest" description="Disordered" evidence="4">
    <location>
        <begin position="45"/>
        <end position="65"/>
    </location>
</feature>
<keyword evidence="2" id="KW-0732">Signal</keyword>
<reference evidence="6" key="1">
    <citation type="submission" date="2021-04" db="EMBL/GenBank/DDBJ databases">
        <title>Genome sequence of Woronichinia naegeliana from Washington state freshwater lake bloom.</title>
        <authorList>
            <person name="Dreher T.W."/>
        </authorList>
    </citation>
    <scope>NUCLEOTIDE SEQUENCE</scope>
    <source>
        <strain evidence="6">WA131</strain>
    </source>
</reference>
<evidence type="ECO:0000256" key="1">
    <source>
        <dbReference type="ARBA" id="ARBA00008769"/>
    </source>
</evidence>
<dbReference type="Proteomes" id="UP001065613">
    <property type="component" value="Chromosome"/>
</dbReference>
<dbReference type="PANTHER" id="PTHR43308">
    <property type="entry name" value="OUTER MEMBRANE PROTEIN ALPHA-RELATED"/>
    <property type="match status" value="1"/>
</dbReference>
<feature type="signal peptide" evidence="2">
    <location>
        <begin position="1"/>
        <end position="25"/>
    </location>
</feature>
<feature type="compositionally biased region" description="Polar residues" evidence="4">
    <location>
        <begin position="45"/>
        <end position="63"/>
    </location>
</feature>